<keyword evidence="4" id="KW-1185">Reference proteome</keyword>
<accession>A0ABW4QEL4</accession>
<keyword evidence="1" id="KW-0732">Signal</keyword>
<evidence type="ECO:0000259" key="2">
    <source>
        <dbReference type="PROSITE" id="PS51272"/>
    </source>
</evidence>
<dbReference type="InterPro" id="IPR035940">
    <property type="entry name" value="CAP_sf"/>
</dbReference>
<dbReference type="SUPFAM" id="SSF55797">
    <property type="entry name" value="PR-1-like"/>
    <property type="match status" value="1"/>
</dbReference>
<evidence type="ECO:0000256" key="1">
    <source>
        <dbReference type="SAM" id="SignalP"/>
    </source>
</evidence>
<dbReference type="Gene3D" id="3.40.33.10">
    <property type="entry name" value="CAP"/>
    <property type="match status" value="1"/>
</dbReference>
<dbReference type="EMBL" id="JBHUFW010000004">
    <property type="protein sequence ID" value="MFD1861928.1"/>
    <property type="molecule type" value="Genomic_DNA"/>
</dbReference>
<reference evidence="4" key="1">
    <citation type="journal article" date="2019" name="Int. J. Syst. Evol. Microbiol.">
        <title>The Global Catalogue of Microorganisms (GCM) 10K type strain sequencing project: providing services to taxonomists for standard genome sequencing and annotation.</title>
        <authorList>
            <consortium name="The Broad Institute Genomics Platform"/>
            <consortium name="The Broad Institute Genome Sequencing Center for Infectious Disease"/>
            <person name="Wu L."/>
            <person name="Ma J."/>
        </authorList>
    </citation>
    <scope>NUCLEOTIDE SEQUENCE [LARGE SCALE GENOMIC DNA]</scope>
    <source>
        <strain evidence="4">CGMCC 1.15475</strain>
    </source>
</reference>
<dbReference type="PANTHER" id="PTHR31157">
    <property type="entry name" value="SCP DOMAIN-CONTAINING PROTEIN"/>
    <property type="match status" value="1"/>
</dbReference>
<protein>
    <submittedName>
        <fullName evidence="3">S-layer homology domain-containing protein</fullName>
    </submittedName>
</protein>
<evidence type="ECO:0000313" key="4">
    <source>
        <dbReference type="Proteomes" id="UP001597273"/>
    </source>
</evidence>
<dbReference type="Proteomes" id="UP001597273">
    <property type="component" value="Unassembled WGS sequence"/>
</dbReference>
<gene>
    <name evidence="3" type="ORF">ACFSDB_03255</name>
</gene>
<proteinExistence type="predicted"/>
<dbReference type="PANTHER" id="PTHR31157:SF1">
    <property type="entry name" value="SCP DOMAIN-CONTAINING PROTEIN"/>
    <property type="match status" value="1"/>
</dbReference>
<dbReference type="RefSeq" id="WP_204891014.1">
    <property type="nucleotide sequence ID" value="NZ_JBHUFW010000004.1"/>
</dbReference>
<name>A0ABW4QEL4_9BACL</name>
<feature type="chain" id="PRO_5046243876" evidence="1">
    <location>
        <begin position="25"/>
        <end position="340"/>
    </location>
</feature>
<organism evidence="3 4">
    <name type="scientific">Planococcus chinensis</name>
    <dbReference type="NCBI Taxonomy" id="272917"/>
    <lineage>
        <taxon>Bacteria</taxon>
        <taxon>Bacillati</taxon>
        <taxon>Bacillota</taxon>
        <taxon>Bacilli</taxon>
        <taxon>Bacillales</taxon>
        <taxon>Caryophanaceae</taxon>
        <taxon>Planococcus</taxon>
    </lineage>
</organism>
<dbReference type="Pfam" id="PF00395">
    <property type="entry name" value="SLH"/>
    <property type="match status" value="3"/>
</dbReference>
<feature type="domain" description="SLH" evidence="2">
    <location>
        <begin position="152"/>
        <end position="215"/>
    </location>
</feature>
<dbReference type="Pfam" id="PF00188">
    <property type="entry name" value="CAP"/>
    <property type="match status" value="1"/>
</dbReference>
<feature type="signal peptide" evidence="1">
    <location>
        <begin position="1"/>
        <end position="24"/>
    </location>
</feature>
<dbReference type="PROSITE" id="PS51272">
    <property type="entry name" value="SLH"/>
    <property type="match status" value="2"/>
</dbReference>
<dbReference type="InterPro" id="IPR014044">
    <property type="entry name" value="CAP_dom"/>
</dbReference>
<sequence length="340" mass="36514">MNLKSFALLKKVMLVLFTAIIAFSANPKASQAATAFPDVPSSHWAHDAITDLTEKNIISGKLDGRFDPSGSVTRAQSAILIVRALGISTANRPNPGFKDVSSTTTGYKEIAALTDLGVFAKATRFNPYQPATRAQIAKILVIAFELKGTSSKIQAFKDVATANSFYSYIDTLVTNGITSGTTPSTFSPYQNVTRAQIAAFIHRILMPEKPAGEAAFMSEVLVLVNKERAKAGVPALKSHAGVQSLAIAKSKDMAANNYFDHRSPTLGMYSDQLKRAGISYSSAGENIAAGQRTPEAVMQSWMSSPGHRSNILSSGYTHIGIGTYKGGSYGYYHTQIFIKQ</sequence>
<comment type="caution">
    <text evidence="3">The sequence shown here is derived from an EMBL/GenBank/DDBJ whole genome shotgun (WGS) entry which is preliminary data.</text>
</comment>
<evidence type="ECO:0000313" key="3">
    <source>
        <dbReference type="EMBL" id="MFD1861928.1"/>
    </source>
</evidence>
<dbReference type="InterPro" id="IPR001119">
    <property type="entry name" value="SLH_dom"/>
</dbReference>
<dbReference type="CDD" id="cd05379">
    <property type="entry name" value="CAP_bacterial"/>
    <property type="match status" value="1"/>
</dbReference>
<feature type="domain" description="SLH" evidence="2">
    <location>
        <begin position="32"/>
        <end position="95"/>
    </location>
</feature>